<dbReference type="AlphaFoldDB" id="A0AAD2A150"/>
<dbReference type="GO" id="GO:0006893">
    <property type="term" value="P:Golgi to plasma membrane transport"/>
    <property type="evidence" value="ECO:0007669"/>
    <property type="project" value="TreeGrafter"/>
</dbReference>
<dbReference type="GO" id="GO:0090522">
    <property type="term" value="P:vesicle tethering involved in exocytosis"/>
    <property type="evidence" value="ECO:0007669"/>
    <property type="project" value="InterPro"/>
</dbReference>
<keyword evidence="3" id="KW-1185">Reference proteome</keyword>
<dbReference type="EMBL" id="OU503052">
    <property type="protein sequence ID" value="CAI9779555.1"/>
    <property type="molecule type" value="Genomic_DNA"/>
</dbReference>
<organism evidence="2 3">
    <name type="scientific">Fraxinus pennsylvanica</name>
    <dbReference type="NCBI Taxonomy" id="56036"/>
    <lineage>
        <taxon>Eukaryota</taxon>
        <taxon>Viridiplantae</taxon>
        <taxon>Streptophyta</taxon>
        <taxon>Embryophyta</taxon>
        <taxon>Tracheophyta</taxon>
        <taxon>Spermatophyta</taxon>
        <taxon>Magnoliopsida</taxon>
        <taxon>eudicotyledons</taxon>
        <taxon>Gunneridae</taxon>
        <taxon>Pentapetalae</taxon>
        <taxon>asterids</taxon>
        <taxon>lamiids</taxon>
        <taxon>Lamiales</taxon>
        <taxon>Oleaceae</taxon>
        <taxon>Oleeae</taxon>
        <taxon>Fraxinus</taxon>
    </lineage>
</organism>
<evidence type="ECO:0000313" key="2">
    <source>
        <dbReference type="EMBL" id="CAI9779555.1"/>
    </source>
</evidence>
<protein>
    <recommendedName>
        <fullName evidence="1">Exocyst complex component EXOC6/Sec15 N-terminal domain-containing protein</fullName>
    </recommendedName>
</protein>
<dbReference type="GO" id="GO:0006886">
    <property type="term" value="P:intracellular protein transport"/>
    <property type="evidence" value="ECO:0007669"/>
    <property type="project" value="InterPro"/>
</dbReference>
<dbReference type="Pfam" id="PF20651">
    <property type="entry name" value="EXOC6_Sec15_N"/>
    <property type="match status" value="1"/>
</dbReference>
<evidence type="ECO:0000313" key="3">
    <source>
        <dbReference type="Proteomes" id="UP000834106"/>
    </source>
</evidence>
<feature type="domain" description="Exocyst complex component EXOC6/Sec15 N-terminal" evidence="1">
    <location>
        <begin position="95"/>
        <end position="264"/>
    </location>
</feature>
<dbReference type="InterPro" id="IPR048359">
    <property type="entry name" value="EXOC6_Sec15_N"/>
</dbReference>
<dbReference type="Proteomes" id="UP000834106">
    <property type="component" value="Chromosome 17"/>
</dbReference>
<dbReference type="PANTHER" id="PTHR12702:SF0">
    <property type="entry name" value="EXOCYST COMPLEX COMPONENT 6"/>
    <property type="match status" value="1"/>
</dbReference>
<dbReference type="GO" id="GO:0016020">
    <property type="term" value="C:membrane"/>
    <property type="evidence" value="ECO:0007669"/>
    <property type="project" value="TreeGrafter"/>
</dbReference>
<name>A0AAD2A150_9LAMI</name>
<dbReference type="PANTHER" id="PTHR12702">
    <property type="entry name" value="SEC15"/>
    <property type="match status" value="1"/>
</dbReference>
<evidence type="ECO:0000259" key="1">
    <source>
        <dbReference type="Pfam" id="PF20651"/>
    </source>
</evidence>
<gene>
    <name evidence="2" type="ORF">FPE_LOCUS26985</name>
</gene>
<reference evidence="2" key="1">
    <citation type="submission" date="2023-05" db="EMBL/GenBank/DDBJ databases">
        <authorList>
            <person name="Huff M."/>
        </authorList>
    </citation>
    <scope>NUCLEOTIDE SEQUENCE</scope>
</reference>
<proteinExistence type="predicted"/>
<sequence length="364" mass="41011">MNRVVGVIAIPCPTQIVEGDCRKLFASDYRKNQDSALSGVLIRKMSAKMKMRPAVENGEAGEDFVLSIMVSNGEDFGPMVQLVFETGKLETLMQHLKNVVRKKEVEIEELCKLHYEDFILAVDEIRGVLVDAEELKSELASENFRLQEVGSALLLKLEELLESYLIKKDVTKAIKMLKNCAFALDLCLKCNNHISEGWFYLALKAVDQIEKNYLQNIPVKALKMLIEKRIPLIKSHIEKKVCSEVNEWLVHTRSGAKDIGKAAIGVLRTASGLLSPNQLKMMWETAAAKITSILEEQFSHTDTANHLLLVKDYVTFLGATLRKYGYEVGSILETLNISSDKYHELLLAECRQQITEVLASDTYE</sequence>
<dbReference type="InterPro" id="IPR007225">
    <property type="entry name" value="EXOC6/Sec15"/>
</dbReference>
<dbReference type="GO" id="GO:0000145">
    <property type="term" value="C:exocyst"/>
    <property type="evidence" value="ECO:0007669"/>
    <property type="project" value="TreeGrafter"/>
</dbReference>
<accession>A0AAD2A150</accession>